<keyword evidence="7" id="KW-0808">Transferase</keyword>
<dbReference type="CDD" id="cd02440">
    <property type="entry name" value="AdoMet_MTases"/>
    <property type="match status" value="1"/>
</dbReference>
<feature type="domain" description="Type I restriction modification DNA specificity" evidence="5">
    <location>
        <begin position="942"/>
        <end position="1117"/>
    </location>
</feature>
<dbReference type="Pfam" id="PF01420">
    <property type="entry name" value="Methylase_S"/>
    <property type="match status" value="2"/>
</dbReference>
<dbReference type="SUPFAM" id="SSF53335">
    <property type="entry name" value="S-adenosyl-L-methionine-dependent methyltransferases"/>
    <property type="match status" value="1"/>
</dbReference>
<dbReference type="CDD" id="cd17524">
    <property type="entry name" value="RMtype1_S_EcoUTORF5051P-TRD2-CR2_like"/>
    <property type="match status" value="1"/>
</dbReference>
<dbReference type="InterPro" id="IPR000055">
    <property type="entry name" value="Restrct_endonuc_typeI_TRD"/>
</dbReference>
<evidence type="ECO:0000256" key="3">
    <source>
        <dbReference type="ARBA" id="ARBA00022747"/>
    </source>
</evidence>
<evidence type="ECO:0000313" key="8">
    <source>
        <dbReference type="Proteomes" id="UP000198393"/>
    </source>
</evidence>
<accession>A0A239KJL3</accession>
<evidence type="ECO:0000259" key="5">
    <source>
        <dbReference type="Pfam" id="PF01420"/>
    </source>
</evidence>
<evidence type="ECO:0000256" key="2">
    <source>
        <dbReference type="ARBA" id="ARBA00010923"/>
    </source>
</evidence>
<feature type="domain" description="DNA methylase adenine-specific" evidence="6">
    <location>
        <begin position="410"/>
        <end position="701"/>
    </location>
</feature>
<evidence type="ECO:0000313" key="7">
    <source>
        <dbReference type="EMBL" id="SNT17908.1"/>
    </source>
</evidence>
<dbReference type="InterPro" id="IPR003356">
    <property type="entry name" value="DNA_methylase_A-5"/>
</dbReference>
<dbReference type="Proteomes" id="UP000198393">
    <property type="component" value="Unassembled WGS sequence"/>
</dbReference>
<dbReference type="InterPro" id="IPR029063">
    <property type="entry name" value="SAM-dependent_MTases_sf"/>
</dbReference>
<dbReference type="Gene3D" id="3.40.50.150">
    <property type="entry name" value="Vaccinia Virus protein VP39"/>
    <property type="match status" value="1"/>
</dbReference>
<dbReference type="GO" id="GO:0003677">
    <property type="term" value="F:DNA binding"/>
    <property type="evidence" value="ECO:0007669"/>
    <property type="project" value="UniProtKB-KW"/>
</dbReference>
<proteinExistence type="inferred from homology"/>
<keyword evidence="8" id="KW-1185">Reference proteome</keyword>
<protein>
    <submittedName>
        <fullName evidence="7">Type I restriction-modification system, DNA methylase subunit</fullName>
    </submittedName>
</protein>
<dbReference type="GO" id="GO:0032259">
    <property type="term" value="P:methylation"/>
    <property type="evidence" value="ECO:0007669"/>
    <property type="project" value="UniProtKB-KW"/>
</dbReference>
<evidence type="ECO:0000259" key="6">
    <source>
        <dbReference type="Pfam" id="PF02384"/>
    </source>
</evidence>
<name>A0A239KJL3_EKHLU</name>
<keyword evidence="7" id="KW-0489">Methyltransferase</keyword>
<dbReference type="PROSITE" id="PS00092">
    <property type="entry name" value="N6_MTASE"/>
    <property type="match status" value="1"/>
</dbReference>
<comment type="similarity">
    <text evidence="1">Belongs to the N(4)/N(6)-methyltransferase family.</text>
</comment>
<dbReference type="GO" id="GO:0008170">
    <property type="term" value="F:N-methyltransferase activity"/>
    <property type="evidence" value="ECO:0007669"/>
    <property type="project" value="InterPro"/>
</dbReference>
<dbReference type="GO" id="GO:0009307">
    <property type="term" value="P:DNA restriction-modification system"/>
    <property type="evidence" value="ECO:0007669"/>
    <property type="project" value="UniProtKB-KW"/>
</dbReference>
<keyword evidence="3" id="KW-0680">Restriction system</keyword>
<organism evidence="7 8">
    <name type="scientific">Ekhidna lutea</name>
    <dbReference type="NCBI Taxonomy" id="447679"/>
    <lineage>
        <taxon>Bacteria</taxon>
        <taxon>Pseudomonadati</taxon>
        <taxon>Bacteroidota</taxon>
        <taxon>Cytophagia</taxon>
        <taxon>Cytophagales</taxon>
        <taxon>Reichenbachiellaceae</taxon>
        <taxon>Ekhidna</taxon>
    </lineage>
</organism>
<dbReference type="InterPro" id="IPR002052">
    <property type="entry name" value="DNA_methylase_N6_adenine_CS"/>
</dbReference>
<dbReference type="SUPFAM" id="SSF116734">
    <property type="entry name" value="DNA methylase specificity domain"/>
    <property type="match status" value="2"/>
</dbReference>
<dbReference type="PANTHER" id="PTHR30408:SF12">
    <property type="entry name" value="TYPE I RESTRICTION ENZYME MJAVIII SPECIFICITY SUBUNIT"/>
    <property type="match status" value="1"/>
</dbReference>
<comment type="similarity">
    <text evidence="2">Belongs to the type-I restriction system S methylase family.</text>
</comment>
<keyword evidence="4" id="KW-0238">DNA-binding</keyword>
<dbReference type="PANTHER" id="PTHR30408">
    <property type="entry name" value="TYPE-1 RESTRICTION ENZYME ECOKI SPECIFICITY PROTEIN"/>
    <property type="match status" value="1"/>
</dbReference>
<dbReference type="RefSeq" id="WP_089357371.1">
    <property type="nucleotide sequence ID" value="NZ_FZPD01000004.1"/>
</dbReference>
<dbReference type="CDD" id="cd17273">
    <property type="entry name" value="RMtype1_S_EcoJA69PI-TRD1-CR1_like"/>
    <property type="match status" value="1"/>
</dbReference>
<dbReference type="InterPro" id="IPR052021">
    <property type="entry name" value="Type-I_RS_S_subunit"/>
</dbReference>
<dbReference type="OrthoDB" id="825893at2"/>
<reference evidence="7 8" key="1">
    <citation type="submission" date="2017-06" db="EMBL/GenBank/DDBJ databases">
        <authorList>
            <person name="Kim H.J."/>
            <person name="Triplett B.A."/>
        </authorList>
    </citation>
    <scope>NUCLEOTIDE SEQUENCE [LARGE SCALE GENOMIC DNA]</scope>
    <source>
        <strain evidence="7 8">DSM 19307</strain>
    </source>
</reference>
<dbReference type="PRINTS" id="PR00507">
    <property type="entry name" value="N12N6MTFRASE"/>
</dbReference>
<dbReference type="Pfam" id="PF02384">
    <property type="entry name" value="N6_Mtase"/>
    <property type="match status" value="1"/>
</dbReference>
<dbReference type="Gene3D" id="3.90.220.20">
    <property type="entry name" value="DNA methylase specificity domains"/>
    <property type="match status" value="2"/>
</dbReference>
<feature type="domain" description="Type I restriction modification DNA specificity" evidence="5">
    <location>
        <begin position="1156"/>
        <end position="1305"/>
    </location>
</feature>
<evidence type="ECO:0000256" key="4">
    <source>
        <dbReference type="ARBA" id="ARBA00023125"/>
    </source>
</evidence>
<dbReference type="EMBL" id="FZPD01000004">
    <property type="protein sequence ID" value="SNT17908.1"/>
    <property type="molecule type" value="Genomic_DNA"/>
</dbReference>
<sequence>MITKNNFKDTLLILGFTESDDLLIKEFKELDVILKVDFKNEKIIYPEDKGLKVNERQTCNFSDDENFVVFECVHRLLEKGYKPEHIELEPRWKVGHGASGGRADIMIKDNTGKSLLIIECKTAGKEFDTAWKKTLTNGGQLVTYAKQAGSTQFICLYASDFIDGKVAPYYYLITLKDNIKLLDELSSKSPLSYEKAKGLDAEDIFKAWKETYSQDYATKGIFEEDIPAYEVGKTKYTIKDLNTISSTDIQGKYHEFATILRQHNVSGRENAFDKLVNLFLCKIVDETEFPEELKFYWKGIAYDDQFSLIDRLQRLYQIGMQRFLGEDVVYISTDQIDKAFDFFKNDPDATKDTIKKYFKELKFFNNNDFGFIDVHNEKLFFQNTSILLKIVQMLQDIRLKTDSESASEENQFLGDMFEGFLDQGVKQSEGQFFTPMPIVKFILKSLPLESIITKGDEIPKVIDFACGAGHFLNEYAKEIKPIVEKEKEAKLSDFYENVYGVEKEYRLSKVAKVSAFMYGQDNINIVYADALSSGKEMNDRNIKDGSFSVLVANPPYSVKGYLETLSDVERKKFDLIETVGEKSYPNNNSIETFFLERAKQLLKPGGVASIIVPSSILSKGKAKSTSKSTNIYVATREILLKYFDIVAISEFGSGTFGKTGTNTVTLFLRRKKENPAPADHYMNRVNAWFNYDKSKDGLFEDENLLKKYCEHLEFDFKDYQTLLKGEPDDSLLNSEIFIEYRKEFEKWAEIKNLKKRKSFKDLSKEEKEAELQKRFLGYVTENEKDKVYYFVLANTNPQKVLIVKSPNTTSQMKEFLGYEWSAAKGNEGIKYLGGVTLDKLEGDDEDEGNVVLDDEDKRVLSNIFNLNNITTPLYDPNDKYNPEKINQLIINNYNLLNPLIPGDLSESVFHSSLIDLIDFRRADFNKSIALIPSISVNIDTVWPLVKLESVADVESGGTPNTKISSYWNNGSINWATLVDTKQKYIHETTKKITQEGLENSSAKLLPINSVIFSSRATIGEISINKIPLATNQGYKNFICNPQKIDYEYLYYVLNYLKSEILSIVPSGTKYKEINTTDIRNFKIPLPPLETQRELIKSCSSIDSEKDQAEKEIASSIKKMEGIYLTIYSSGFPLKSIDSLSEKIQYGINDSMNTHGKGYKIFRMNEIIQGYMFDNGNMKHVDIPKEEFEKYKLSKGNILFNRTNSIEHVGKTGLFNLDGNYCYASYLIRIEVDRKKAIPEYVNHLMNSDQFQTYAKSQASKSINQSNINATKMKAIEIPIPDSLTEQKKYVTKFSKLEAKIEAAKKVIDGVDKRKEEVIKSYLQGKVKGEKLAIAADSKGSYKKKK</sequence>
<dbReference type="InterPro" id="IPR044946">
    <property type="entry name" value="Restrct_endonuc_typeI_TRD_sf"/>
</dbReference>
<evidence type="ECO:0000256" key="1">
    <source>
        <dbReference type="ARBA" id="ARBA00006594"/>
    </source>
</evidence>
<gene>
    <name evidence="7" type="ORF">SAMN05421640_2685</name>
</gene>